<dbReference type="RefSeq" id="WP_127708688.1">
    <property type="nucleotide sequence ID" value="NZ_SACK01000018.1"/>
</dbReference>
<dbReference type="AlphaFoldDB" id="A0A437MFK4"/>
<accession>A0A437MFK4</accession>
<dbReference type="PANTHER" id="PTHR14969:SF13">
    <property type="entry name" value="AT30094P"/>
    <property type="match status" value="1"/>
</dbReference>
<evidence type="ECO:0000259" key="2">
    <source>
        <dbReference type="SMART" id="SM00014"/>
    </source>
</evidence>
<keyword evidence="4" id="KW-1185">Reference proteome</keyword>
<feature type="transmembrane region" description="Helical" evidence="1">
    <location>
        <begin position="37"/>
        <end position="53"/>
    </location>
</feature>
<sequence length="189" mass="21761">MPEQLLQFDRHLFHFINHDMANAFFDFVMPWLRNARFWIPLYVFIVVFCIWKFKKTGAIIIIMLALTAGIADFTSASIIKPAIKRVRPCRDPITAQNDIPRIGCGTGYSFPSTHATDHFAMAAFLSLVFARRWRWIWLTSMLWAGLISFAQVYVSVHFPIDVMGGALYGMIVGFAMALLFKKLQPIFYQ</sequence>
<feature type="transmembrane region" description="Helical" evidence="1">
    <location>
        <begin position="59"/>
        <end position="79"/>
    </location>
</feature>
<organism evidence="3 4">
    <name type="scientific">Mucilaginibacter limnophilus</name>
    <dbReference type="NCBI Taxonomy" id="1932778"/>
    <lineage>
        <taxon>Bacteria</taxon>
        <taxon>Pseudomonadati</taxon>
        <taxon>Bacteroidota</taxon>
        <taxon>Sphingobacteriia</taxon>
        <taxon>Sphingobacteriales</taxon>
        <taxon>Sphingobacteriaceae</taxon>
        <taxon>Mucilaginibacter</taxon>
    </lineage>
</organism>
<dbReference type="OrthoDB" id="9789113at2"/>
<dbReference type="InterPro" id="IPR036938">
    <property type="entry name" value="PAP2/HPO_sf"/>
</dbReference>
<evidence type="ECO:0000313" key="3">
    <source>
        <dbReference type="EMBL" id="RVT96436.1"/>
    </source>
</evidence>
<protein>
    <submittedName>
        <fullName evidence="3">Phosphatase PAP2 family protein</fullName>
    </submittedName>
</protein>
<dbReference type="Gene3D" id="1.20.144.10">
    <property type="entry name" value="Phosphatidic acid phosphatase type 2/haloperoxidase"/>
    <property type="match status" value="1"/>
</dbReference>
<dbReference type="InterPro" id="IPR000326">
    <property type="entry name" value="PAP2/HPO"/>
</dbReference>
<reference evidence="3 4" key="1">
    <citation type="submission" date="2019-01" db="EMBL/GenBank/DDBJ databases">
        <authorList>
            <person name="Chen W.-M."/>
        </authorList>
    </citation>
    <scope>NUCLEOTIDE SEQUENCE [LARGE SCALE GENOMIC DNA]</scope>
    <source>
        <strain evidence="3 4">YBJ-36</strain>
    </source>
</reference>
<comment type="caution">
    <text evidence="3">The sequence shown here is derived from an EMBL/GenBank/DDBJ whole genome shotgun (WGS) entry which is preliminary data.</text>
</comment>
<keyword evidence="1" id="KW-0472">Membrane</keyword>
<dbReference type="SMART" id="SM00014">
    <property type="entry name" value="acidPPc"/>
    <property type="match status" value="1"/>
</dbReference>
<gene>
    <name evidence="3" type="ORF">EOD41_20355</name>
</gene>
<keyword evidence="1" id="KW-1133">Transmembrane helix</keyword>
<proteinExistence type="predicted"/>
<keyword evidence="1" id="KW-0812">Transmembrane</keyword>
<feature type="domain" description="Phosphatidic acid phosphatase type 2/haloperoxidase" evidence="2">
    <location>
        <begin position="60"/>
        <end position="177"/>
    </location>
</feature>
<evidence type="ECO:0000256" key="1">
    <source>
        <dbReference type="SAM" id="Phobius"/>
    </source>
</evidence>
<dbReference type="Pfam" id="PF01569">
    <property type="entry name" value="PAP2"/>
    <property type="match status" value="1"/>
</dbReference>
<dbReference type="Proteomes" id="UP000282759">
    <property type="component" value="Unassembled WGS sequence"/>
</dbReference>
<feature type="transmembrane region" description="Helical" evidence="1">
    <location>
        <begin position="135"/>
        <end position="156"/>
    </location>
</feature>
<feature type="transmembrane region" description="Helical" evidence="1">
    <location>
        <begin position="162"/>
        <end position="180"/>
    </location>
</feature>
<dbReference type="SUPFAM" id="SSF48317">
    <property type="entry name" value="Acid phosphatase/Vanadium-dependent haloperoxidase"/>
    <property type="match status" value="1"/>
</dbReference>
<evidence type="ECO:0000313" key="4">
    <source>
        <dbReference type="Proteomes" id="UP000282759"/>
    </source>
</evidence>
<name>A0A437MFK4_9SPHI</name>
<dbReference type="EMBL" id="SACK01000018">
    <property type="protein sequence ID" value="RVT96436.1"/>
    <property type="molecule type" value="Genomic_DNA"/>
</dbReference>
<dbReference type="PANTHER" id="PTHR14969">
    <property type="entry name" value="SPHINGOSINE-1-PHOSPHATE PHOSPHOHYDROLASE"/>
    <property type="match status" value="1"/>
</dbReference>